<accession>A0A0M6XUN7</accession>
<dbReference type="InterPro" id="IPR040980">
    <property type="entry name" value="SWI2_SNF2"/>
</dbReference>
<dbReference type="SUPFAM" id="SSF52540">
    <property type="entry name" value="P-loop containing nucleoside triphosphate hydrolases"/>
    <property type="match status" value="2"/>
</dbReference>
<dbReference type="InterPro" id="IPR007409">
    <property type="entry name" value="Restrct_endonuc_type1_HsdR_N"/>
</dbReference>
<dbReference type="InterPro" id="IPR014001">
    <property type="entry name" value="Helicase_ATP-bd"/>
</dbReference>
<dbReference type="InterPro" id="IPR027417">
    <property type="entry name" value="P-loop_NTPase"/>
</dbReference>
<gene>
    <name evidence="2" type="primary">hsdR</name>
    <name evidence="2" type="ORF">JAN5088_02724</name>
</gene>
<dbReference type="Gene3D" id="3.40.50.300">
    <property type="entry name" value="P-loop containing nucleotide triphosphate hydrolases"/>
    <property type="match status" value="2"/>
</dbReference>
<keyword evidence="2" id="KW-0378">Hydrolase</keyword>
<dbReference type="PROSITE" id="PS51192">
    <property type="entry name" value="HELICASE_ATP_BIND_1"/>
    <property type="match status" value="1"/>
</dbReference>
<dbReference type="GO" id="GO:0003677">
    <property type="term" value="F:DNA binding"/>
    <property type="evidence" value="ECO:0007669"/>
    <property type="project" value="UniProtKB-KW"/>
</dbReference>
<dbReference type="GO" id="GO:0009035">
    <property type="term" value="F:type I site-specific deoxyribonuclease activity"/>
    <property type="evidence" value="ECO:0007669"/>
    <property type="project" value="UniProtKB-EC"/>
</dbReference>
<name>A0A0M6XUN7_9RHOB</name>
<dbReference type="STRING" id="282197.SAMN04488517_11437"/>
<dbReference type="Gene3D" id="3.90.1570.50">
    <property type="match status" value="1"/>
</dbReference>
<dbReference type="Pfam" id="PF04313">
    <property type="entry name" value="HSDR_N"/>
    <property type="match status" value="1"/>
</dbReference>
<dbReference type="EMBL" id="CXPG01000020">
    <property type="protein sequence ID" value="CTQ33935.1"/>
    <property type="molecule type" value="Genomic_DNA"/>
</dbReference>
<dbReference type="PANTHER" id="PTHR42927">
    <property type="entry name" value="HELICASE SUPERFAMILY 1 AND 2 DOMAIN-CONTAINING PROTEIN"/>
    <property type="match status" value="1"/>
</dbReference>
<proteinExistence type="predicted"/>
<dbReference type="RefSeq" id="WP_055683285.1">
    <property type="nucleotide sequence ID" value="NZ_CXPG01000020.1"/>
</dbReference>
<dbReference type="PANTHER" id="PTHR42927:SF1">
    <property type="entry name" value="HELICASE SUPERFAMILY 1 AND 2 DOMAIN-CONTAINING PROTEIN"/>
    <property type="match status" value="1"/>
</dbReference>
<dbReference type="Pfam" id="PF18766">
    <property type="entry name" value="SWI2_SNF2"/>
    <property type="match status" value="1"/>
</dbReference>
<reference evidence="2 3" key="1">
    <citation type="submission" date="2015-07" db="EMBL/GenBank/DDBJ databases">
        <authorList>
            <person name="Noorani M."/>
        </authorList>
    </citation>
    <scope>NUCLEOTIDE SEQUENCE [LARGE SCALE GENOMIC DNA]</scope>
    <source>
        <strain evidence="2 3">CECT 5088</strain>
    </source>
</reference>
<dbReference type="Proteomes" id="UP000048908">
    <property type="component" value="Unassembled WGS sequence"/>
</dbReference>
<dbReference type="OrthoDB" id="9758243at2"/>
<sequence>MTGAYSTHSIHQEAVVEDHIVARLVAAQGYDERSHDAYDKSLAMDRELVLRFIQTTQPEAWERLDEHYAASAEAEFFKRLEQALAARGTLQVLRDGIKLVPNITFNLCFLRPASGLNPELVELYERNTLSAMRQVRYSAKNENAIDIVLFLNGLPVVTMEVKNTPTGQTVRHAERQYQKDRSPAGEPLLTFKRGALVHFALDQTRVSMTTRLMNGKTYFLPFNRGDAEGGASNAEIPGEFPIAYLYEDLPEACAVLSRDVFLDLVGRFIHLEKGEGREVMIFPRFHQLDAVRSILADARTHGAGQNYLIQHSAGSGKSNTIAWTAHQIINLHDDMDQPVFDTAIIVTDRVVLDRQLQNTVASFEKTKGVVKKIDGTSRDLKAAIRSGARIIITTIQKFGTDHLQELSGQSGRRFAVIVDEAHSSQSGKSAQAMTDALTREASDSDDVEDLILEYQRARGPQANISFLAFTATPRNVTLERFGIPGADGKPHPFHLYSMRQAIEEGFILDVLQNYMTYRAYYELEKAVEDDPEFESRRAQRKVARFASLHPTAIDQKVEVIVEHFRAHVQGELDGHAKAMVVTQSREHALRYWRGLGRYIEKQGYSGLKALVAFSDSLEIDGVQWTEAEANGFPETELPRRFDGDEFQILVVAEKYQTGFDQPKLCAMYVDRPLNGLQSVQTLSRLNRTAPGKDRTYVLDFRNTQEEIQTAFKPFFEVTQLEDRSDPNQIYDLSQRIMSAPYIDPEEVDKFSQRFFSGPLVAADRIALEGYVRLAVERFVLDEDEAAEEEFRQLLKSFMRFYVFVAQIIRLEDTDLEKLYAYVSWLARLLPARDHPADIEITEDMLNLKAFRVDQTADGSVSLAPGETATLQPITEFGANPYTEEEERSLSEIIESFNERHGTTFSSEDFLFGEQANRELLDGDMMEMLQNNPANVVYGAFSQEFMRQMIRQFQKSSQMRSIVMSDTKAREQLTKHFFQRAQRVAREARN</sequence>
<evidence type="ECO:0000259" key="1">
    <source>
        <dbReference type="PROSITE" id="PS51192"/>
    </source>
</evidence>
<organism evidence="2 3">
    <name type="scientific">Jannaschia rubra</name>
    <dbReference type="NCBI Taxonomy" id="282197"/>
    <lineage>
        <taxon>Bacteria</taxon>
        <taxon>Pseudomonadati</taxon>
        <taxon>Pseudomonadota</taxon>
        <taxon>Alphaproteobacteria</taxon>
        <taxon>Rhodobacterales</taxon>
        <taxon>Roseobacteraceae</taxon>
        <taxon>Jannaschia</taxon>
    </lineage>
</organism>
<dbReference type="SMART" id="SM00487">
    <property type="entry name" value="DEXDc"/>
    <property type="match status" value="1"/>
</dbReference>
<protein>
    <submittedName>
        <fullName evidence="2">Type-1 restriction enzyme R protein</fullName>
        <ecNumber evidence="2">3.1.21.3</ecNumber>
    </submittedName>
</protein>
<dbReference type="InterPro" id="IPR055180">
    <property type="entry name" value="HsdR_RecA-like_helicase_dom_2"/>
</dbReference>
<evidence type="ECO:0000313" key="3">
    <source>
        <dbReference type="Proteomes" id="UP000048908"/>
    </source>
</evidence>
<dbReference type="GO" id="GO:0005524">
    <property type="term" value="F:ATP binding"/>
    <property type="evidence" value="ECO:0007669"/>
    <property type="project" value="UniProtKB-KW"/>
</dbReference>
<feature type="domain" description="Helicase ATP-binding" evidence="1">
    <location>
        <begin position="298"/>
        <end position="491"/>
    </location>
</feature>
<dbReference type="EC" id="3.1.21.3" evidence="2"/>
<dbReference type="Pfam" id="PF22679">
    <property type="entry name" value="T1R_D3-like"/>
    <property type="match status" value="1"/>
</dbReference>
<keyword evidence="3" id="KW-1185">Reference proteome</keyword>
<evidence type="ECO:0000313" key="2">
    <source>
        <dbReference type="EMBL" id="CTQ33935.1"/>
    </source>
</evidence>
<dbReference type="GO" id="GO:0009307">
    <property type="term" value="P:DNA restriction-modification system"/>
    <property type="evidence" value="ECO:0007669"/>
    <property type="project" value="UniProtKB-KW"/>
</dbReference>
<dbReference type="AlphaFoldDB" id="A0A0M6XUN7"/>